<keyword evidence="3" id="KW-1185">Reference proteome</keyword>
<dbReference type="KEGG" id="dfl:DFE_2994"/>
<sequence length="413" mass="45601">MTSSITISVIIPAWNNWELTQTCLKGLAATADGITLEVILVDNGSTDETPHSAPTLGTSLFGDSFKHLRLSENRGFAVACNQGAQAATGRYLLLLNNDIFFTSGWLPPLLKALQQDSKLIGVGPLLVFPENDRPRSGRVQHLGITASVGPQFRHLYEMFPHSHPVTRKRRQLQVITGAAMLMPTRLFHALGGFFEGFVNGMEDVDFCCRAIKSGGYFSVIPESCLIHLTSCTTGRFNHEQHNMTLLLTRKPGAQEDDIRLAAEDGYRPTFTPWLDLALKLSTEKQSEIEANWSAKPDPARLPELLQAEPLWDEGYALWTHHQPHNAAIAAELRAILCPSIDAYHELARTLAEAGHSEQAAKTVKKIALIRDVLKDQAFLIRHARTLHGKTRDQATRDALNAWLAVHDGTTPSA</sequence>
<dbReference type="CDD" id="cd04186">
    <property type="entry name" value="GT_2_like_c"/>
    <property type="match status" value="1"/>
</dbReference>
<accession>A0A2Z6B2T2</accession>
<dbReference type="Proteomes" id="UP000269883">
    <property type="component" value="Chromosome"/>
</dbReference>
<feature type="domain" description="Glycosyltransferase 2-like" evidence="1">
    <location>
        <begin position="8"/>
        <end position="181"/>
    </location>
</feature>
<dbReference type="Gene3D" id="3.90.550.10">
    <property type="entry name" value="Spore Coat Polysaccharide Biosynthesis Protein SpsA, Chain A"/>
    <property type="match status" value="1"/>
</dbReference>
<proteinExistence type="predicted"/>
<reference evidence="2 3" key="1">
    <citation type="journal article" date="2018" name="Sci. Adv.">
        <title>Multi-heme cytochromes provide a pathway for survival in energy-limited environments.</title>
        <authorList>
            <person name="Deng X."/>
            <person name="Dohmae N."/>
            <person name="Nealson K.H."/>
            <person name="Hashimoto K."/>
            <person name="Okamoto A."/>
        </authorList>
    </citation>
    <scope>NUCLEOTIDE SEQUENCE [LARGE SCALE GENOMIC DNA]</scope>
    <source>
        <strain evidence="2 3">IS5</strain>
    </source>
</reference>
<evidence type="ECO:0000313" key="2">
    <source>
        <dbReference type="EMBL" id="BBD09720.1"/>
    </source>
</evidence>
<organism evidence="2 3">
    <name type="scientific">Desulfovibrio ferrophilus</name>
    <dbReference type="NCBI Taxonomy" id="241368"/>
    <lineage>
        <taxon>Bacteria</taxon>
        <taxon>Pseudomonadati</taxon>
        <taxon>Thermodesulfobacteriota</taxon>
        <taxon>Desulfovibrionia</taxon>
        <taxon>Desulfovibrionales</taxon>
        <taxon>Desulfovibrionaceae</taxon>
        <taxon>Desulfovibrio</taxon>
    </lineage>
</organism>
<dbReference type="RefSeq" id="WP_126380744.1">
    <property type="nucleotide sequence ID" value="NZ_AP017378.1"/>
</dbReference>
<dbReference type="PANTHER" id="PTHR43179">
    <property type="entry name" value="RHAMNOSYLTRANSFERASE WBBL"/>
    <property type="match status" value="1"/>
</dbReference>
<dbReference type="InterPro" id="IPR001173">
    <property type="entry name" value="Glyco_trans_2-like"/>
</dbReference>
<protein>
    <recommendedName>
        <fullName evidence="1">Glycosyltransferase 2-like domain-containing protein</fullName>
    </recommendedName>
</protein>
<dbReference type="Pfam" id="PF00535">
    <property type="entry name" value="Glycos_transf_2"/>
    <property type="match status" value="1"/>
</dbReference>
<dbReference type="EMBL" id="AP017378">
    <property type="protein sequence ID" value="BBD09720.1"/>
    <property type="molecule type" value="Genomic_DNA"/>
</dbReference>
<evidence type="ECO:0000313" key="3">
    <source>
        <dbReference type="Proteomes" id="UP000269883"/>
    </source>
</evidence>
<dbReference type="InterPro" id="IPR029044">
    <property type="entry name" value="Nucleotide-diphossugar_trans"/>
</dbReference>
<dbReference type="SUPFAM" id="SSF53448">
    <property type="entry name" value="Nucleotide-diphospho-sugar transferases"/>
    <property type="match status" value="1"/>
</dbReference>
<dbReference type="OrthoDB" id="9783791at2"/>
<name>A0A2Z6B2T2_9BACT</name>
<dbReference type="PANTHER" id="PTHR43179:SF7">
    <property type="entry name" value="RHAMNOSYLTRANSFERASE WBBL"/>
    <property type="match status" value="1"/>
</dbReference>
<gene>
    <name evidence="2" type="ORF">DFE_2994</name>
</gene>
<evidence type="ECO:0000259" key="1">
    <source>
        <dbReference type="Pfam" id="PF00535"/>
    </source>
</evidence>
<dbReference type="AlphaFoldDB" id="A0A2Z6B2T2"/>